<keyword evidence="4" id="KW-1185">Reference proteome</keyword>
<dbReference type="InterPro" id="IPR033646">
    <property type="entry name" value="CLU-central"/>
</dbReference>
<evidence type="ECO:0000313" key="4">
    <source>
        <dbReference type="Proteomes" id="UP000001460"/>
    </source>
</evidence>
<dbReference type="RefSeq" id="XP_002139137.1">
    <property type="nucleotide sequence ID" value="XM_002139101.1"/>
</dbReference>
<name>B6A997_CRYMR</name>
<dbReference type="GeneID" id="6994181"/>
<dbReference type="Pfam" id="PF12807">
    <property type="entry name" value="eIF3_p135"/>
    <property type="match status" value="1"/>
</dbReference>
<dbReference type="eggNOG" id="ENOG502SFIH">
    <property type="taxonomic scope" value="Eukaryota"/>
</dbReference>
<dbReference type="Proteomes" id="UP000001460">
    <property type="component" value="Unassembled WGS sequence"/>
</dbReference>
<accession>B6A997</accession>
<protein>
    <recommendedName>
        <fullName evidence="2">CLU central domain-containing protein</fullName>
    </recommendedName>
</protein>
<organism evidence="3 4">
    <name type="scientific">Cryptosporidium muris (strain RN66)</name>
    <dbReference type="NCBI Taxonomy" id="441375"/>
    <lineage>
        <taxon>Eukaryota</taxon>
        <taxon>Sar</taxon>
        <taxon>Alveolata</taxon>
        <taxon>Apicomplexa</taxon>
        <taxon>Conoidasida</taxon>
        <taxon>Coccidia</taxon>
        <taxon>Eucoccidiorida</taxon>
        <taxon>Eimeriorina</taxon>
        <taxon>Cryptosporidiidae</taxon>
        <taxon>Cryptosporidium</taxon>
    </lineage>
</organism>
<feature type="domain" description="CLU central" evidence="2">
    <location>
        <begin position="1151"/>
        <end position="1214"/>
    </location>
</feature>
<evidence type="ECO:0000256" key="1">
    <source>
        <dbReference type="SAM" id="MobiDB-lite"/>
    </source>
</evidence>
<evidence type="ECO:0000259" key="2">
    <source>
        <dbReference type="Pfam" id="PF12807"/>
    </source>
</evidence>
<reference evidence="3" key="1">
    <citation type="submission" date="2008-06" db="EMBL/GenBank/DDBJ databases">
        <authorList>
            <person name="Lorenzi H."/>
            <person name="Inman J."/>
            <person name="Miller J."/>
            <person name="Schobel S."/>
            <person name="Amedeo P."/>
            <person name="Caler E.V."/>
            <person name="da Silva J."/>
        </authorList>
    </citation>
    <scope>NUCLEOTIDE SEQUENCE [LARGE SCALE GENOMIC DNA]</scope>
    <source>
        <strain evidence="3">RN66</strain>
    </source>
</reference>
<gene>
    <name evidence="3" type="ORF">CMU_038550</name>
</gene>
<sequence>MSDSSTSVLVLSVDKFKLYPGLLNNLPKTFQVALSVGLRHEPIKDIIFNPERYIIATLSPINNESSNSPLQVDHRVNHNFYIPIPNCLNNKALLIRLVLFLINCDGYKIPICRSILRLSSIRDPTTVMKWFPFILYDKFLSFFEQPDYINKIDKAYLNNNKLKVTNPAVVKVEEQETNTKYIVGSIRISTKRVIQNRFEQPNFNAMMSFLTPVNTGDVMKLSLNELYNDSLSNDTDSSFNKSSENFSSNDKLFNGPYSSRITGCYLESSNEVMEDKIKYPFFEFKEIISRHVPLVKLHHELPVYYYMLKKEIKNMNERNRDSRIVLIGKDFFEKNRTGTQIPLKIPSKIIDILKSSLDWQKWLNKCMDVAIMQSINGYSINSMNSTSLGSESGLQNMGEEFVSNIRANEKIIHNFDRLIEAIHSNIDVLVVHTTFTAAATEFARDVIDDVIFNNANQTTKYNVYRNQYVIWNYHLKRVYQELGMDYLTNNSDQNISEGKVSDIEFESDFEGSEDEDEVSIVYIKEKSFDILESSDDIEKSKSEYYNSLSTNLALDISRKDHTQTIPLYNSLKRRLVESIERDPIKPLDPSHPFSALRLFEKDLVFIHHNTIGKGLLGILVLGDEEISPEEASKIYTREITAHMSINEAIVHMKLQNAIRIYNSTNSYDDEIENNDKINENILYIMGNKEKPNLTLTPTNQELADILIKGTDMYHDVVKDLFHPAIRLSRINPTLITSVDYCGFRVVIRPLPPFPFTLCDWPLPIQSIERNEVYKIERYLNIGNMLHPTKMLHQYYHLPVLLKYAIGAQIYYNFHHVYKVFPKDPWKSNLSRVSNNLYVNNKRNINNSSFLDEKIDKWCNLRPLLIRQSDTIEQLLKCQGNIEIEKRYHYGIDDLELFLESQLEPHGLCLLCSCALQIQYYGYFTNCNLDKNATKDDTQKIKYNKTNSDTLVLINSDTHCSLCGSLIGNYKTKGSNNKTVESSEFQKYIVKKTPYPIIGNSDDGIGIKMSRVKLSAAFFQIPNEYYGEWRVSEGNIFRRDEIIWERKPGIYCLPRSCISGGGNLLGNGLDLIRYTLSQAKRAKYEVNNKQLDSKVDKLRFLDIDDGCNLLNPIKITPDGISSDQKTLLLSNSLHTNWLGIALHQLESIPAFLPYDSITLTNFMHSRGLNCHLFGRMINCTRSPWLRQLISVEIIARSMKNLIPNIIKTLYLSSALASIKGEKGNYGKYCPCHVISPHLLKLHTIFKLYITSINNRKEKKYNGTFAQIGIQSNKMNMPSNQTYRKQTPLVNTSLMNNLDKATNIQSLTWSIQSPVYWNEIFHALNSNKWNVLSTYNVNILDISSFFFDWGSKFFDIEDDNNQTIDINKYSSSVKPTDNESRKLKSVCKHKYRLKLPLWILKCLFSINDKDIMSIKRYRFHQITIIQIIMTNLFNLILGDSPNSQLFWTKFISYCCCKQFDVADNSLSKYKVPIGALFVALQHHSGITFFTDIKKLQERLVEEPSAPLKYDDFNIWLPCTKKSMESNYTESLPVWALLEVPEIIKLPRYNNFSVISTPTSSQILISLSMKLSVTFASNPQMLNDYIGHCEVYCGAQRNMRRQDWIVQESMLELAGYFFWLESSKSCIKICNEISYYYPQDHIAVIQTKVLKMWSQARLRDYADKNTIDSEDLYQNHISYTAMSPEIYTSTNILNIIELYWSASHPIIIDVYSAIAFMYFIRGNLQSAQEVLEKAITRSLVLSSSLESPNDILRYFGRIFLPSIHRNWEYEKQILDNKQRKSLGYPNKLTNEISYSSLINKSKNDYNSYGSYSSTFIKTLFKTVENPDMNKLPKSPPVLRIAWLLKQLGKIKLINSFKLNKKRILEKEVLSDGIANNGYNALPVASETIESLLESACLTMQWALDIFDFYIGPTTLETANCCHDLALGLLLMNEVIDNDESVLLKRALELLQASLNVTTTLLSPFHYLCIENVILLALIYEKTNCYNDALYMWEIALEQLTSCSRKFHGFQFRNLCEFSILGWCTPNKYFVSPFSFELLMNYINKKNIDKENNYENISQSMELMEISKNYLDIITSRNIFDLSSIWYMSNLMYLLSVTKERIFYLFMNICNENRYHKRLYRLFLLASYLKRGDKLVNLQNWNISDETILDTKTQIFGNKDRRNNSSTSSNNSTSGLLFNVHYEHDSWLFESEESDLAVISFINEHPTKINKKQLFSGDGFSGPLSILFNNYMSYNGNNRSVNINKLVNVSKNIDNSEDGADLLCNMYSDNYNSKLNILTQRLLLSSKSIKSEISNMERFFVNIITEAENDIKIIWLNIREQMISYKTNACKKCMKLKLMKSRTNHDNRIGKLSMRRIKQILNCDDKDVNKLNDKSDQNNIASMFEVGYDSDIEGNMANIQSGKDNEVITGLINVGDMISCPAYKCSLLSIKKESENTLMKYISKGNMRSTSCDADEDSDGDDNYSETDENKQVEDTSKVIHDAIDSSKTRGTKMTLDKSLHVSGRRLVSLEDLETVKYTRSSPLDFRSESLDVIISIIYHTTNIKDYFSNWKEKDRSKEIN</sequence>
<dbReference type="OMA" id="ETANCCH"/>
<feature type="region of interest" description="Disordered" evidence="1">
    <location>
        <begin position="2444"/>
        <end position="2470"/>
    </location>
</feature>
<dbReference type="OrthoDB" id="626167at2759"/>
<proteinExistence type="predicted"/>
<evidence type="ECO:0000313" key="3">
    <source>
        <dbReference type="EMBL" id="EEA04788.1"/>
    </source>
</evidence>
<dbReference type="EMBL" id="DS989726">
    <property type="protein sequence ID" value="EEA04788.1"/>
    <property type="molecule type" value="Genomic_DNA"/>
</dbReference>
<dbReference type="STRING" id="441375.B6A997"/>
<feature type="compositionally biased region" description="Acidic residues" evidence="1">
    <location>
        <begin position="2449"/>
        <end position="2463"/>
    </location>
</feature>
<dbReference type="VEuPathDB" id="CryptoDB:CMU_038550"/>